<evidence type="ECO:0000256" key="2">
    <source>
        <dbReference type="ARBA" id="ARBA00022670"/>
    </source>
</evidence>
<sequence length="396" mass="41496">MHFNKNLALATAFAVPSSALATLYEDHHTSDAVVQGKFIVKMKDAMSTVAANEVENLMDTIDYVYNVGSFKGFAGSLDNAALAAVQAHPSVDYIEREVAVRASSYVTQHGAPWGLGRVSHKGPETFTDGTTYVYDDSAGEGVCAYVIDSGIRVDHEEFEGRAESLVNFAGGDDEDTFGHGTHVAGTIGGATYGVAKKVSLYSVKIGQGYETGLDDEIMTSNVIAGMQFVGNDTRTRHCPNGTVANLSFGLQHSRAVNDVAKSLLNIGVFVVVATGNEGRDAGFRSPANEPALCTVGATDKNNLLANFSNHGPVVDILAPGVDILSASIANTTASISFNGTSMSAPHVAGLAACLLASKHLDPKTLCEYMAKTASPLITVLQNNTVNLVAFNGNPEG</sequence>
<dbReference type="CDD" id="cd04077">
    <property type="entry name" value="Peptidases_S8_PCSK9_ProteinaseK_like"/>
    <property type="match status" value="1"/>
</dbReference>
<protein>
    <submittedName>
        <fullName evidence="11">Uncharacterized protein</fullName>
    </submittedName>
</protein>
<dbReference type="PROSITE" id="PS00136">
    <property type="entry name" value="SUBTILASE_ASP"/>
    <property type="match status" value="1"/>
</dbReference>
<evidence type="ECO:0000256" key="7">
    <source>
        <dbReference type="RuleBase" id="RU003355"/>
    </source>
</evidence>
<feature type="domain" description="Peptidase S8/S53" evidence="9">
    <location>
        <begin position="140"/>
        <end position="378"/>
    </location>
</feature>
<dbReference type="InterPro" id="IPR034193">
    <property type="entry name" value="PCSK9_ProteinaseK-like"/>
</dbReference>
<comment type="similarity">
    <text evidence="1 6 7">Belongs to the peptidase S8 family.</text>
</comment>
<organism evidence="11 12">
    <name type="scientific">Phomopsis amygdali</name>
    <name type="common">Fusicoccum amygdali</name>
    <dbReference type="NCBI Taxonomy" id="1214568"/>
    <lineage>
        <taxon>Eukaryota</taxon>
        <taxon>Fungi</taxon>
        <taxon>Dikarya</taxon>
        <taxon>Ascomycota</taxon>
        <taxon>Pezizomycotina</taxon>
        <taxon>Sordariomycetes</taxon>
        <taxon>Sordariomycetidae</taxon>
        <taxon>Diaporthales</taxon>
        <taxon>Diaporthaceae</taxon>
        <taxon>Diaporthe</taxon>
    </lineage>
</organism>
<dbReference type="Proteomes" id="UP001265746">
    <property type="component" value="Unassembled WGS sequence"/>
</dbReference>
<dbReference type="GO" id="GO:0006508">
    <property type="term" value="P:proteolysis"/>
    <property type="evidence" value="ECO:0007669"/>
    <property type="project" value="UniProtKB-KW"/>
</dbReference>
<proteinExistence type="inferred from homology"/>
<accession>A0AAD9SHD0</accession>
<keyword evidence="5 6" id="KW-0720">Serine protease</keyword>
<feature type="active site" description="Charge relay system" evidence="6">
    <location>
        <position position="341"/>
    </location>
</feature>
<keyword evidence="12" id="KW-1185">Reference proteome</keyword>
<dbReference type="SUPFAM" id="SSF54897">
    <property type="entry name" value="Protease propeptides/inhibitors"/>
    <property type="match status" value="1"/>
</dbReference>
<dbReference type="InterPro" id="IPR023828">
    <property type="entry name" value="Peptidase_S8_Ser-AS"/>
</dbReference>
<dbReference type="InterPro" id="IPR037045">
    <property type="entry name" value="S8pro/Inhibitor_I9_sf"/>
</dbReference>
<feature type="active site" description="Charge relay system" evidence="6">
    <location>
        <position position="179"/>
    </location>
</feature>
<feature type="chain" id="PRO_5042250214" evidence="8">
    <location>
        <begin position="22"/>
        <end position="396"/>
    </location>
</feature>
<keyword evidence="3 8" id="KW-0732">Signal</keyword>
<dbReference type="Pfam" id="PF05922">
    <property type="entry name" value="Inhibitor_I9"/>
    <property type="match status" value="1"/>
</dbReference>
<evidence type="ECO:0000256" key="3">
    <source>
        <dbReference type="ARBA" id="ARBA00022729"/>
    </source>
</evidence>
<evidence type="ECO:0000256" key="8">
    <source>
        <dbReference type="SAM" id="SignalP"/>
    </source>
</evidence>
<dbReference type="InterPro" id="IPR036852">
    <property type="entry name" value="Peptidase_S8/S53_dom_sf"/>
</dbReference>
<dbReference type="InterPro" id="IPR000209">
    <property type="entry name" value="Peptidase_S8/S53_dom"/>
</dbReference>
<dbReference type="PRINTS" id="PR00723">
    <property type="entry name" value="SUBTILISIN"/>
</dbReference>
<evidence type="ECO:0000259" key="10">
    <source>
        <dbReference type="Pfam" id="PF05922"/>
    </source>
</evidence>
<feature type="domain" description="Inhibitor I9" evidence="10">
    <location>
        <begin position="51"/>
        <end position="101"/>
    </location>
</feature>
<dbReference type="InterPro" id="IPR022398">
    <property type="entry name" value="Peptidase_S8_His-AS"/>
</dbReference>
<evidence type="ECO:0000256" key="4">
    <source>
        <dbReference type="ARBA" id="ARBA00022801"/>
    </source>
</evidence>
<feature type="signal peptide" evidence="8">
    <location>
        <begin position="1"/>
        <end position="21"/>
    </location>
</feature>
<dbReference type="FunFam" id="3.40.50.200:FF:000007">
    <property type="entry name" value="Subtilisin-like serine protease"/>
    <property type="match status" value="1"/>
</dbReference>
<keyword evidence="4 6" id="KW-0378">Hydrolase</keyword>
<gene>
    <name evidence="11" type="ORF">N8I77_006242</name>
</gene>
<feature type="active site" description="Charge relay system" evidence="6">
    <location>
        <position position="148"/>
    </location>
</feature>
<dbReference type="PROSITE" id="PS00137">
    <property type="entry name" value="SUBTILASE_HIS"/>
    <property type="match status" value="1"/>
</dbReference>
<evidence type="ECO:0000256" key="1">
    <source>
        <dbReference type="ARBA" id="ARBA00011073"/>
    </source>
</evidence>
<dbReference type="Gene3D" id="3.30.70.80">
    <property type="entry name" value="Peptidase S8 propeptide/proteinase inhibitor I9"/>
    <property type="match status" value="1"/>
</dbReference>
<dbReference type="PANTHER" id="PTHR43806:SF58">
    <property type="entry name" value="ALKALINE PROTEASE 1-RELATED"/>
    <property type="match status" value="1"/>
</dbReference>
<dbReference type="InterPro" id="IPR010259">
    <property type="entry name" value="S8pro/Inhibitor_I9"/>
</dbReference>
<dbReference type="InterPro" id="IPR015500">
    <property type="entry name" value="Peptidase_S8_subtilisin-rel"/>
</dbReference>
<dbReference type="PROSITE" id="PS00138">
    <property type="entry name" value="SUBTILASE_SER"/>
    <property type="match status" value="1"/>
</dbReference>
<dbReference type="InterPro" id="IPR023827">
    <property type="entry name" value="Peptidase_S8_Asp-AS"/>
</dbReference>
<dbReference type="AlphaFoldDB" id="A0AAD9SHD0"/>
<dbReference type="Gene3D" id="3.40.50.200">
    <property type="entry name" value="Peptidase S8/S53 domain"/>
    <property type="match status" value="1"/>
</dbReference>
<dbReference type="GO" id="GO:0004252">
    <property type="term" value="F:serine-type endopeptidase activity"/>
    <property type="evidence" value="ECO:0007669"/>
    <property type="project" value="UniProtKB-UniRule"/>
</dbReference>
<evidence type="ECO:0000256" key="6">
    <source>
        <dbReference type="PROSITE-ProRule" id="PRU01240"/>
    </source>
</evidence>
<dbReference type="SUPFAM" id="SSF52743">
    <property type="entry name" value="Subtilisin-like"/>
    <property type="match status" value="1"/>
</dbReference>
<dbReference type="PANTHER" id="PTHR43806">
    <property type="entry name" value="PEPTIDASE S8"/>
    <property type="match status" value="1"/>
</dbReference>
<dbReference type="GO" id="GO:0005576">
    <property type="term" value="C:extracellular region"/>
    <property type="evidence" value="ECO:0007669"/>
    <property type="project" value="UniProtKB-ARBA"/>
</dbReference>
<reference evidence="11" key="1">
    <citation type="submission" date="2023-06" db="EMBL/GenBank/DDBJ databases">
        <authorList>
            <person name="Noh H."/>
        </authorList>
    </citation>
    <scope>NUCLEOTIDE SEQUENCE</scope>
    <source>
        <strain evidence="11">DUCC20226</strain>
    </source>
</reference>
<dbReference type="InterPro" id="IPR050131">
    <property type="entry name" value="Peptidase_S8_subtilisin-like"/>
</dbReference>
<dbReference type="PROSITE" id="PS51892">
    <property type="entry name" value="SUBTILASE"/>
    <property type="match status" value="1"/>
</dbReference>
<dbReference type="EMBL" id="JAUJFL010000003">
    <property type="protein sequence ID" value="KAK2607579.1"/>
    <property type="molecule type" value="Genomic_DNA"/>
</dbReference>
<name>A0AAD9SHD0_PHOAM</name>
<keyword evidence="2 6" id="KW-0645">Protease</keyword>
<comment type="caution">
    <text evidence="11">The sequence shown here is derived from an EMBL/GenBank/DDBJ whole genome shotgun (WGS) entry which is preliminary data.</text>
</comment>
<evidence type="ECO:0000313" key="11">
    <source>
        <dbReference type="EMBL" id="KAK2607579.1"/>
    </source>
</evidence>
<evidence type="ECO:0000259" key="9">
    <source>
        <dbReference type="Pfam" id="PF00082"/>
    </source>
</evidence>
<evidence type="ECO:0000313" key="12">
    <source>
        <dbReference type="Proteomes" id="UP001265746"/>
    </source>
</evidence>
<evidence type="ECO:0000256" key="5">
    <source>
        <dbReference type="ARBA" id="ARBA00022825"/>
    </source>
</evidence>
<dbReference type="Pfam" id="PF00082">
    <property type="entry name" value="Peptidase_S8"/>
    <property type="match status" value="1"/>
</dbReference>